<evidence type="ECO:0000256" key="1">
    <source>
        <dbReference type="SAM" id="Phobius"/>
    </source>
</evidence>
<dbReference type="Gene3D" id="3.40.710.10">
    <property type="entry name" value="DD-peptidase/beta-lactamase superfamily"/>
    <property type="match status" value="1"/>
</dbReference>
<dbReference type="InterPro" id="IPR001466">
    <property type="entry name" value="Beta-lactam-related"/>
</dbReference>
<sequence length="397" mass="44151">MANRREDYQRTTKKRPRRALIALLIVAVLGGGTLGSYFYHAYRQNATKQAVVNKKHQNSPNIPIEAAPNTSKVLQNPKDDTPAQKKLRAIINKQKLNGIVISTTINSNQPVIVTNGLSNVITKTVINEHTLFPISSFQKMFTGIILDHLIAEGKLSLNTRLNKFYPDIRFADRISMQNLLSHTSGIQSGDIFPAAPLSSEASQLSFNRHIMKSTGIFKWSYSSANYALLAGIIVKLTGKSYQANVEQYIIQPLGLKETYFYNNLPANPDLAYPENLNTILAQKVYLADIRRIVSADYGSGDIFQSTSDFYKVLVATENGTLIPKNRLTNFFPGGSRAYTNGMYIQYGLIHAAAANLNYYGSYYGNTKTLKNTVILTTNGSLQTIRVASVDLYHVINH</sequence>
<keyword evidence="1" id="KW-0472">Membrane</keyword>
<dbReference type="EMBL" id="CAKKNT010000029">
    <property type="protein sequence ID" value="CAH0419214.1"/>
    <property type="molecule type" value="Genomic_DNA"/>
</dbReference>
<dbReference type="RefSeq" id="WP_230099257.1">
    <property type="nucleotide sequence ID" value="NZ_CAKKNT010000029.1"/>
</dbReference>
<keyword evidence="1" id="KW-0812">Transmembrane</keyword>
<gene>
    <name evidence="3" type="primary">yfeW</name>
    <name evidence="3" type="ORF">WGH24286_01661</name>
</gene>
<dbReference type="Proteomes" id="UP000789719">
    <property type="component" value="Unassembled WGS sequence"/>
</dbReference>
<proteinExistence type="predicted"/>
<name>A0ABM8ZCF5_9LACO</name>
<reference evidence="3 4" key="1">
    <citation type="submission" date="2021-11" db="EMBL/GenBank/DDBJ databases">
        <authorList>
            <person name="Depoorter E."/>
        </authorList>
    </citation>
    <scope>NUCLEOTIDE SEQUENCE [LARGE SCALE GENOMIC DNA]</scope>
    <source>
        <strain evidence="3 4">LMG 24286</strain>
    </source>
</reference>
<keyword evidence="3" id="KW-0645">Protease</keyword>
<feature type="domain" description="Beta-lactamase-related" evidence="2">
    <location>
        <begin position="106"/>
        <end position="378"/>
    </location>
</feature>
<keyword evidence="3" id="KW-0378">Hydrolase</keyword>
<organism evidence="3 4">
    <name type="scientific">Periweissella ghanensis</name>
    <dbReference type="NCBI Taxonomy" id="467997"/>
    <lineage>
        <taxon>Bacteria</taxon>
        <taxon>Bacillati</taxon>
        <taxon>Bacillota</taxon>
        <taxon>Bacilli</taxon>
        <taxon>Lactobacillales</taxon>
        <taxon>Lactobacillaceae</taxon>
        <taxon>Periweissella</taxon>
    </lineage>
</organism>
<dbReference type="SUPFAM" id="SSF56601">
    <property type="entry name" value="beta-lactamase/transpeptidase-like"/>
    <property type="match status" value="1"/>
</dbReference>
<dbReference type="Pfam" id="PF00144">
    <property type="entry name" value="Beta-lactamase"/>
    <property type="match status" value="1"/>
</dbReference>
<protein>
    <submittedName>
        <fullName evidence="3">D-alanyl-D-alanine carboxypeptidase</fullName>
        <ecNumber evidence="3">3.4.16.4</ecNumber>
    </submittedName>
</protein>
<keyword evidence="1" id="KW-1133">Transmembrane helix</keyword>
<dbReference type="InterPro" id="IPR050491">
    <property type="entry name" value="AmpC-like"/>
</dbReference>
<evidence type="ECO:0000313" key="4">
    <source>
        <dbReference type="Proteomes" id="UP000789719"/>
    </source>
</evidence>
<dbReference type="PANTHER" id="PTHR46825">
    <property type="entry name" value="D-ALANYL-D-ALANINE-CARBOXYPEPTIDASE/ENDOPEPTIDASE AMPH"/>
    <property type="match status" value="1"/>
</dbReference>
<dbReference type="InterPro" id="IPR012338">
    <property type="entry name" value="Beta-lactam/transpept-like"/>
</dbReference>
<evidence type="ECO:0000259" key="2">
    <source>
        <dbReference type="Pfam" id="PF00144"/>
    </source>
</evidence>
<accession>A0ABM8ZCF5</accession>
<dbReference type="PANTHER" id="PTHR46825:SF9">
    <property type="entry name" value="BETA-LACTAMASE-RELATED DOMAIN-CONTAINING PROTEIN"/>
    <property type="match status" value="1"/>
</dbReference>
<evidence type="ECO:0000313" key="3">
    <source>
        <dbReference type="EMBL" id="CAH0419214.1"/>
    </source>
</evidence>
<dbReference type="GO" id="GO:0009002">
    <property type="term" value="F:serine-type D-Ala-D-Ala carboxypeptidase activity"/>
    <property type="evidence" value="ECO:0007669"/>
    <property type="project" value="UniProtKB-EC"/>
</dbReference>
<keyword evidence="4" id="KW-1185">Reference proteome</keyword>
<keyword evidence="3" id="KW-0121">Carboxypeptidase</keyword>
<dbReference type="EC" id="3.4.16.4" evidence="3"/>
<comment type="caution">
    <text evidence="3">The sequence shown here is derived from an EMBL/GenBank/DDBJ whole genome shotgun (WGS) entry which is preliminary data.</text>
</comment>
<feature type="transmembrane region" description="Helical" evidence="1">
    <location>
        <begin position="20"/>
        <end position="39"/>
    </location>
</feature>